<proteinExistence type="predicted"/>
<dbReference type="Pfam" id="PF13673">
    <property type="entry name" value="Acetyltransf_10"/>
    <property type="match status" value="1"/>
</dbReference>
<protein>
    <submittedName>
        <fullName evidence="2">Putative GNAT family N-acyltransferase</fullName>
    </submittedName>
</protein>
<keyword evidence="2" id="KW-0808">Transferase</keyword>
<name>A0A2V2YNA8_9BACL</name>
<reference evidence="2 3" key="1">
    <citation type="submission" date="2018-05" db="EMBL/GenBank/DDBJ databases">
        <title>Genomic Encyclopedia of Type Strains, Phase III (KMG-III): the genomes of soil and plant-associated and newly described type strains.</title>
        <authorList>
            <person name="Whitman W."/>
        </authorList>
    </citation>
    <scope>NUCLEOTIDE SEQUENCE [LARGE SCALE GENOMIC DNA]</scope>
    <source>
        <strain evidence="2 3">CECT 5696</strain>
    </source>
</reference>
<dbReference type="PANTHER" id="PTHR13355:SF11">
    <property type="entry name" value="GLUCOSAMINE 6-PHOSPHATE N-ACETYLTRANSFERASE"/>
    <property type="match status" value="1"/>
</dbReference>
<dbReference type="InterPro" id="IPR039143">
    <property type="entry name" value="GNPNAT1-like"/>
</dbReference>
<dbReference type="AlphaFoldDB" id="A0A2V2YNA8"/>
<evidence type="ECO:0000259" key="1">
    <source>
        <dbReference type="PROSITE" id="PS51186"/>
    </source>
</evidence>
<gene>
    <name evidence="2" type="ORF">DFQ01_14221</name>
</gene>
<keyword evidence="2" id="KW-0012">Acyltransferase</keyword>
<dbReference type="CDD" id="cd04301">
    <property type="entry name" value="NAT_SF"/>
    <property type="match status" value="1"/>
</dbReference>
<organism evidence="2 3">
    <name type="scientific">Paenibacillus cellulosilyticus</name>
    <dbReference type="NCBI Taxonomy" id="375489"/>
    <lineage>
        <taxon>Bacteria</taxon>
        <taxon>Bacillati</taxon>
        <taxon>Bacillota</taxon>
        <taxon>Bacilli</taxon>
        <taxon>Bacillales</taxon>
        <taxon>Paenibacillaceae</taxon>
        <taxon>Paenibacillus</taxon>
    </lineage>
</organism>
<dbReference type="EMBL" id="QGTQ01000042">
    <property type="protein sequence ID" value="PWV90573.1"/>
    <property type="molecule type" value="Genomic_DNA"/>
</dbReference>
<comment type="caution">
    <text evidence="2">The sequence shown here is derived from an EMBL/GenBank/DDBJ whole genome shotgun (WGS) entry which is preliminary data.</text>
</comment>
<dbReference type="GO" id="GO:0004343">
    <property type="term" value="F:glucosamine 6-phosphate N-acetyltransferase activity"/>
    <property type="evidence" value="ECO:0007669"/>
    <property type="project" value="TreeGrafter"/>
</dbReference>
<dbReference type="PROSITE" id="PS51186">
    <property type="entry name" value="GNAT"/>
    <property type="match status" value="1"/>
</dbReference>
<dbReference type="Gene3D" id="3.40.630.30">
    <property type="match status" value="1"/>
</dbReference>
<dbReference type="PANTHER" id="PTHR13355">
    <property type="entry name" value="GLUCOSAMINE 6-PHOSPHATE N-ACETYLTRANSFERASE"/>
    <property type="match status" value="1"/>
</dbReference>
<sequence>MIEVNRVQSDQELNEVYSIRKKVFVDEQGVSEEEEYDEHEQSAAHVLATYNGQPAGAGRVRLLDNVAKLERICVLPEYRKFGVGAAVTTALEVEGKRLGAQKAKLHGQTQAAPFYTKLGYETVSDIFHEAGIPHVVMTKKL</sequence>
<keyword evidence="3" id="KW-1185">Reference proteome</keyword>
<dbReference type="InterPro" id="IPR016181">
    <property type="entry name" value="Acyl_CoA_acyltransferase"/>
</dbReference>
<evidence type="ECO:0000313" key="2">
    <source>
        <dbReference type="EMBL" id="PWV90573.1"/>
    </source>
</evidence>
<dbReference type="InterPro" id="IPR000182">
    <property type="entry name" value="GNAT_dom"/>
</dbReference>
<accession>A0A2V2YNA8</accession>
<dbReference type="Proteomes" id="UP000246635">
    <property type="component" value="Unassembled WGS sequence"/>
</dbReference>
<evidence type="ECO:0000313" key="3">
    <source>
        <dbReference type="Proteomes" id="UP000246635"/>
    </source>
</evidence>
<dbReference type="SUPFAM" id="SSF55729">
    <property type="entry name" value="Acyl-CoA N-acyltransferases (Nat)"/>
    <property type="match status" value="1"/>
</dbReference>
<feature type="domain" description="N-acetyltransferase" evidence="1">
    <location>
        <begin position="2"/>
        <end position="141"/>
    </location>
</feature>